<reference evidence="1" key="1">
    <citation type="submission" date="2021-06" db="EMBL/GenBank/DDBJ databases">
        <authorList>
            <person name="Kallberg Y."/>
            <person name="Tangrot J."/>
            <person name="Rosling A."/>
        </authorList>
    </citation>
    <scope>NUCLEOTIDE SEQUENCE</scope>
    <source>
        <strain evidence="1">FL130A</strain>
    </source>
</reference>
<dbReference type="SMART" id="SM00671">
    <property type="entry name" value="SEL1"/>
    <property type="match status" value="6"/>
</dbReference>
<dbReference type="PANTHER" id="PTHR43628">
    <property type="entry name" value="ACTIVATOR OF C KINASE PROTEIN 1-RELATED"/>
    <property type="match status" value="1"/>
</dbReference>
<comment type="caution">
    <text evidence="1">The sequence shown here is derived from an EMBL/GenBank/DDBJ whole genome shotgun (WGS) entry which is preliminary data.</text>
</comment>
<dbReference type="Gene3D" id="1.25.40.10">
    <property type="entry name" value="Tetratricopeptide repeat domain"/>
    <property type="match status" value="1"/>
</dbReference>
<dbReference type="SUPFAM" id="SSF81901">
    <property type="entry name" value="HCP-like"/>
    <property type="match status" value="1"/>
</dbReference>
<dbReference type="OrthoDB" id="2384430at2759"/>
<dbReference type="PANTHER" id="PTHR43628:SF1">
    <property type="entry name" value="CHITIN SYNTHASE REGULATORY FACTOR 2-RELATED"/>
    <property type="match status" value="1"/>
</dbReference>
<dbReference type="InterPro" id="IPR006597">
    <property type="entry name" value="Sel1-like"/>
</dbReference>
<dbReference type="AlphaFoldDB" id="A0A9N9A9F4"/>
<dbReference type="Pfam" id="PF08238">
    <property type="entry name" value="Sel1"/>
    <property type="match status" value="6"/>
</dbReference>
<dbReference type="InterPro" id="IPR052945">
    <property type="entry name" value="Mitotic_Regulator"/>
</dbReference>
<keyword evidence="2" id="KW-1185">Reference proteome</keyword>
<evidence type="ECO:0000313" key="1">
    <source>
        <dbReference type="EMBL" id="CAG8522704.1"/>
    </source>
</evidence>
<proteinExistence type="predicted"/>
<dbReference type="EMBL" id="CAJVPS010001060">
    <property type="protein sequence ID" value="CAG8522704.1"/>
    <property type="molecule type" value="Genomic_DNA"/>
</dbReference>
<organism evidence="1 2">
    <name type="scientific">Ambispora leptoticha</name>
    <dbReference type="NCBI Taxonomy" id="144679"/>
    <lineage>
        <taxon>Eukaryota</taxon>
        <taxon>Fungi</taxon>
        <taxon>Fungi incertae sedis</taxon>
        <taxon>Mucoromycota</taxon>
        <taxon>Glomeromycotina</taxon>
        <taxon>Glomeromycetes</taxon>
        <taxon>Archaeosporales</taxon>
        <taxon>Ambisporaceae</taxon>
        <taxon>Ambispora</taxon>
    </lineage>
</organism>
<accession>A0A9N9A9F4</accession>
<protein>
    <submittedName>
        <fullName evidence="1">5563_t:CDS:1</fullName>
    </submittedName>
</protein>
<name>A0A9N9A9F4_9GLOM</name>
<sequence>MNTSGKQRKLISYHHHFMQHSNRRRNITRPSLDSLALSMVDSLGETISSMSSINTSQSMSATIIDSQDSREEQAESLYQQGHFFLHYATPRKPELAFAKFTAASALGSLAAKHQQAYCLQHGVGVEKDEKKAVSIYSKLCAEPNPMAASLNQLGICYHLGIGVEIDEERAVTCYKRAAELGNQDAMFNYAYCLRRGTNTQQDNEKAYSIYVKLAEMGDLQGMKLAGNCKAIGLGTTASYEEALDLFKKASESDTYWGAKSQYAIYLLNGIGTEPDHVKAFQILSETCDRWPCVPGTIKILLGRCYHFGVGVGQDLDAALYWYERALRSYGMSMSLVDECEFLIKDVREKLVSTKKGC</sequence>
<dbReference type="Proteomes" id="UP000789508">
    <property type="component" value="Unassembled WGS sequence"/>
</dbReference>
<evidence type="ECO:0000313" key="2">
    <source>
        <dbReference type="Proteomes" id="UP000789508"/>
    </source>
</evidence>
<dbReference type="InterPro" id="IPR011990">
    <property type="entry name" value="TPR-like_helical_dom_sf"/>
</dbReference>
<gene>
    <name evidence="1" type="ORF">ALEPTO_LOCUS4550</name>
</gene>